<protein>
    <submittedName>
        <fullName evidence="1">Uncharacterized protein</fullName>
    </submittedName>
</protein>
<gene>
    <name evidence="1" type="ORF">AAFF_G00362470</name>
</gene>
<reference evidence="1" key="1">
    <citation type="journal article" date="2023" name="Science">
        <title>Genome structures resolve the early diversification of teleost fishes.</title>
        <authorList>
            <person name="Parey E."/>
            <person name="Louis A."/>
            <person name="Montfort J."/>
            <person name="Bouchez O."/>
            <person name="Roques C."/>
            <person name="Iampietro C."/>
            <person name="Lluch J."/>
            <person name="Castinel A."/>
            <person name="Donnadieu C."/>
            <person name="Desvignes T."/>
            <person name="Floi Bucao C."/>
            <person name="Jouanno E."/>
            <person name="Wen M."/>
            <person name="Mejri S."/>
            <person name="Dirks R."/>
            <person name="Jansen H."/>
            <person name="Henkel C."/>
            <person name="Chen W.J."/>
            <person name="Zahm M."/>
            <person name="Cabau C."/>
            <person name="Klopp C."/>
            <person name="Thompson A.W."/>
            <person name="Robinson-Rechavi M."/>
            <person name="Braasch I."/>
            <person name="Lecointre G."/>
            <person name="Bobe J."/>
            <person name="Postlethwait J.H."/>
            <person name="Berthelot C."/>
            <person name="Roest Crollius H."/>
            <person name="Guiguen Y."/>
        </authorList>
    </citation>
    <scope>NUCLEOTIDE SEQUENCE</scope>
    <source>
        <strain evidence="1">NC1722</strain>
    </source>
</reference>
<evidence type="ECO:0000313" key="1">
    <source>
        <dbReference type="EMBL" id="KAJ8402933.1"/>
    </source>
</evidence>
<comment type="caution">
    <text evidence="1">The sequence shown here is derived from an EMBL/GenBank/DDBJ whole genome shotgun (WGS) entry which is preliminary data.</text>
</comment>
<dbReference type="Proteomes" id="UP001221898">
    <property type="component" value="Unassembled WGS sequence"/>
</dbReference>
<dbReference type="EMBL" id="JAINUG010000061">
    <property type="protein sequence ID" value="KAJ8402933.1"/>
    <property type="molecule type" value="Genomic_DNA"/>
</dbReference>
<proteinExistence type="predicted"/>
<evidence type="ECO:0000313" key="2">
    <source>
        <dbReference type="Proteomes" id="UP001221898"/>
    </source>
</evidence>
<accession>A0AAD7SII1</accession>
<keyword evidence="2" id="KW-1185">Reference proteome</keyword>
<name>A0AAD7SII1_9TELE</name>
<organism evidence="1 2">
    <name type="scientific">Aldrovandia affinis</name>
    <dbReference type="NCBI Taxonomy" id="143900"/>
    <lineage>
        <taxon>Eukaryota</taxon>
        <taxon>Metazoa</taxon>
        <taxon>Chordata</taxon>
        <taxon>Craniata</taxon>
        <taxon>Vertebrata</taxon>
        <taxon>Euteleostomi</taxon>
        <taxon>Actinopterygii</taxon>
        <taxon>Neopterygii</taxon>
        <taxon>Teleostei</taxon>
        <taxon>Notacanthiformes</taxon>
        <taxon>Halosauridae</taxon>
        <taxon>Aldrovandia</taxon>
    </lineage>
</organism>
<dbReference type="AlphaFoldDB" id="A0AAD7SII1"/>
<sequence>MVLPISLSWNSSQHSAPALIDSGAAEDLINLHLARQLQIPLVTLDSPLSVTALDSKPLGSNAITQRTIPLQENGWDAPEKSTCC</sequence>